<dbReference type="RefSeq" id="WP_283740449.1">
    <property type="nucleotide sequence ID" value="NZ_JASJEV010000005.1"/>
</dbReference>
<dbReference type="InterPro" id="IPR010987">
    <property type="entry name" value="Glutathione-S-Trfase_C-like"/>
</dbReference>
<reference evidence="3 4" key="1">
    <citation type="submission" date="2023-05" db="EMBL/GenBank/DDBJ databases">
        <title>Chelatococcus sp. nov., a moderately thermophilic bacterium isolated from hot spring microbial mat.</title>
        <authorList>
            <person name="Hu C.-J."/>
            <person name="Li W.-J."/>
        </authorList>
    </citation>
    <scope>NUCLEOTIDE SEQUENCE [LARGE SCALE GENOMIC DNA]</scope>
    <source>
        <strain evidence="3 4">SYSU G07232</strain>
    </source>
</reference>
<proteinExistence type="predicted"/>
<dbReference type="PANTHER" id="PTHR44051">
    <property type="entry name" value="GLUTATHIONE S-TRANSFERASE-RELATED"/>
    <property type="match status" value="1"/>
</dbReference>
<dbReference type="SUPFAM" id="SSF47616">
    <property type="entry name" value="GST C-terminal domain-like"/>
    <property type="match status" value="1"/>
</dbReference>
<dbReference type="Proteomes" id="UP001321492">
    <property type="component" value="Unassembled WGS sequence"/>
</dbReference>
<dbReference type="InterPro" id="IPR040079">
    <property type="entry name" value="Glutathione_S-Trfase"/>
</dbReference>
<dbReference type="SFLD" id="SFLDS00019">
    <property type="entry name" value="Glutathione_Transferase_(cytos"/>
    <property type="match status" value="1"/>
</dbReference>
<dbReference type="PROSITE" id="PS50404">
    <property type="entry name" value="GST_NTER"/>
    <property type="match status" value="1"/>
</dbReference>
<evidence type="ECO:0000259" key="2">
    <source>
        <dbReference type="PROSITE" id="PS50405"/>
    </source>
</evidence>
<dbReference type="InterPro" id="IPR036282">
    <property type="entry name" value="Glutathione-S-Trfase_C_sf"/>
</dbReference>
<name>A0ABT7AI42_9HYPH</name>
<dbReference type="PROSITE" id="PS50405">
    <property type="entry name" value="GST_CTER"/>
    <property type="match status" value="1"/>
</dbReference>
<dbReference type="InterPro" id="IPR004045">
    <property type="entry name" value="Glutathione_S-Trfase_N"/>
</dbReference>
<dbReference type="Pfam" id="PF02798">
    <property type="entry name" value="GST_N"/>
    <property type="match status" value="1"/>
</dbReference>
<feature type="domain" description="GST N-terminal" evidence="1">
    <location>
        <begin position="1"/>
        <end position="80"/>
    </location>
</feature>
<dbReference type="SFLD" id="SFLDG00358">
    <property type="entry name" value="Main_(cytGST)"/>
    <property type="match status" value="1"/>
</dbReference>
<sequence>MLTLYFAPGACSMAPHIALEEVGATFEPKGLSLRKGQHREPRYLAVNPRGKVPALLVDGDLLTENVAIFSYLDAAFPQAGLLPQEPLARAQALSWLAWLTSGVHPAFSPLFGPQRYVDGAEAQASLVAKSRTAVTEKLAEIDRLLAGRDYALGTFSAVDCYLYPFFHWAKAMLGFDVSPYANYAAHHARMQARPSVQRMLAREAAVQAELDKAA</sequence>
<dbReference type="SUPFAM" id="SSF52833">
    <property type="entry name" value="Thioredoxin-like"/>
    <property type="match status" value="1"/>
</dbReference>
<evidence type="ECO:0000259" key="1">
    <source>
        <dbReference type="PROSITE" id="PS50404"/>
    </source>
</evidence>
<feature type="domain" description="GST C-terminal" evidence="2">
    <location>
        <begin position="85"/>
        <end position="214"/>
    </location>
</feature>
<dbReference type="Gene3D" id="1.20.1050.10">
    <property type="match status" value="1"/>
</dbReference>
<evidence type="ECO:0000313" key="3">
    <source>
        <dbReference type="EMBL" id="MDJ1158454.1"/>
    </source>
</evidence>
<organism evidence="3 4">
    <name type="scientific">Chelatococcus albus</name>
    <dbReference type="NCBI Taxonomy" id="3047466"/>
    <lineage>
        <taxon>Bacteria</taxon>
        <taxon>Pseudomonadati</taxon>
        <taxon>Pseudomonadota</taxon>
        <taxon>Alphaproteobacteria</taxon>
        <taxon>Hyphomicrobiales</taxon>
        <taxon>Chelatococcaceae</taxon>
        <taxon>Chelatococcus</taxon>
    </lineage>
</organism>
<dbReference type="Gene3D" id="3.40.30.10">
    <property type="entry name" value="Glutaredoxin"/>
    <property type="match status" value="1"/>
</dbReference>
<keyword evidence="4" id="KW-1185">Reference proteome</keyword>
<dbReference type="Pfam" id="PF13410">
    <property type="entry name" value="GST_C_2"/>
    <property type="match status" value="1"/>
</dbReference>
<dbReference type="SFLD" id="SFLDG01150">
    <property type="entry name" value="Main.1:_Beta-like"/>
    <property type="match status" value="1"/>
</dbReference>
<dbReference type="EMBL" id="JASJEV010000005">
    <property type="protein sequence ID" value="MDJ1158454.1"/>
    <property type="molecule type" value="Genomic_DNA"/>
</dbReference>
<protein>
    <submittedName>
        <fullName evidence="3">Glutathione S-transferase N-terminal domain-containing protein</fullName>
    </submittedName>
</protein>
<gene>
    <name evidence="3" type="ORF">QNA08_09430</name>
</gene>
<comment type="caution">
    <text evidence="3">The sequence shown here is derived from an EMBL/GenBank/DDBJ whole genome shotgun (WGS) entry which is preliminary data.</text>
</comment>
<dbReference type="CDD" id="cd03188">
    <property type="entry name" value="GST_C_Beta"/>
    <property type="match status" value="1"/>
</dbReference>
<dbReference type="PANTHER" id="PTHR44051:SF8">
    <property type="entry name" value="GLUTATHIONE S-TRANSFERASE GSTA"/>
    <property type="match status" value="1"/>
</dbReference>
<accession>A0ABT7AI42</accession>
<dbReference type="CDD" id="cd03057">
    <property type="entry name" value="GST_N_Beta"/>
    <property type="match status" value="1"/>
</dbReference>
<evidence type="ECO:0000313" key="4">
    <source>
        <dbReference type="Proteomes" id="UP001321492"/>
    </source>
</evidence>
<dbReference type="InterPro" id="IPR036249">
    <property type="entry name" value="Thioredoxin-like_sf"/>
</dbReference>